<organism evidence="3 4">
    <name type="scientific">Amycolatopsis mongoliensis</name>
    <dbReference type="NCBI Taxonomy" id="715475"/>
    <lineage>
        <taxon>Bacteria</taxon>
        <taxon>Bacillati</taxon>
        <taxon>Actinomycetota</taxon>
        <taxon>Actinomycetes</taxon>
        <taxon>Pseudonocardiales</taxon>
        <taxon>Pseudonocardiaceae</taxon>
        <taxon>Amycolatopsis</taxon>
    </lineage>
</organism>
<evidence type="ECO:0000256" key="1">
    <source>
        <dbReference type="SAM" id="MobiDB-lite"/>
    </source>
</evidence>
<keyword evidence="2" id="KW-0472">Membrane</keyword>
<accession>A0A9Y2JH71</accession>
<dbReference type="RefSeq" id="WP_285994929.1">
    <property type="nucleotide sequence ID" value="NZ_CP127295.1"/>
</dbReference>
<evidence type="ECO:0000313" key="4">
    <source>
        <dbReference type="Proteomes" id="UP001239397"/>
    </source>
</evidence>
<dbReference type="EMBL" id="CP127295">
    <property type="protein sequence ID" value="WIX98444.1"/>
    <property type="molecule type" value="Genomic_DNA"/>
</dbReference>
<feature type="transmembrane region" description="Helical" evidence="2">
    <location>
        <begin position="85"/>
        <end position="105"/>
    </location>
</feature>
<keyword evidence="2" id="KW-1133">Transmembrane helix</keyword>
<dbReference type="KEGG" id="amog:QRX60_30805"/>
<feature type="region of interest" description="Disordered" evidence="1">
    <location>
        <begin position="21"/>
        <end position="47"/>
    </location>
</feature>
<dbReference type="Proteomes" id="UP001239397">
    <property type="component" value="Chromosome"/>
</dbReference>
<reference evidence="3 4" key="1">
    <citation type="submission" date="2023-06" db="EMBL/GenBank/DDBJ databases">
        <authorList>
            <person name="Oyuntsetseg B."/>
            <person name="Kim S.B."/>
        </authorList>
    </citation>
    <scope>NUCLEOTIDE SEQUENCE [LARGE SCALE GENOMIC DNA]</scope>
    <source>
        <strain evidence="3 4">4-36</strain>
    </source>
</reference>
<feature type="transmembrane region" description="Helical" evidence="2">
    <location>
        <begin position="111"/>
        <end position="130"/>
    </location>
</feature>
<name>A0A9Y2JH71_9PSEU</name>
<evidence type="ECO:0000313" key="3">
    <source>
        <dbReference type="EMBL" id="WIX98444.1"/>
    </source>
</evidence>
<dbReference type="AlphaFoldDB" id="A0A9Y2JH71"/>
<sequence>MMEEVAELREGAVMRSFGQLRCPGPAQPEPGSSAAWGNPEGPPWRQSGKERREVAVDVPTNVLLPGERLLWSGRPQRLIFARFDWYQFAFGLLWGIATIVVPVARHEPLSFFAWAVGVGGVAFVWVPVVARLRGRRGVEYVVTDRRIVLADRFSGRTRASAYLGTLPPPVARIRQDGSGTIVFGRFWRAPLMPLPSSGPLMVTGLVAVPEAGRVRDLIAWAQAGQA</sequence>
<evidence type="ECO:0008006" key="5">
    <source>
        <dbReference type="Google" id="ProtNLM"/>
    </source>
</evidence>
<protein>
    <recommendedName>
        <fullName evidence="5">DUF304 domain-containing protein</fullName>
    </recommendedName>
</protein>
<keyword evidence="2" id="KW-0812">Transmembrane</keyword>
<proteinExistence type="predicted"/>
<keyword evidence="4" id="KW-1185">Reference proteome</keyword>
<evidence type="ECO:0000256" key="2">
    <source>
        <dbReference type="SAM" id="Phobius"/>
    </source>
</evidence>
<gene>
    <name evidence="3" type="ORF">QRX60_30805</name>
</gene>